<dbReference type="EMBL" id="SMFX01000001">
    <property type="protein sequence ID" value="TCK19428.1"/>
    <property type="molecule type" value="Genomic_DNA"/>
</dbReference>
<accession>A0A4R1HD56</accession>
<feature type="compositionally biased region" description="Basic and acidic residues" evidence="1">
    <location>
        <begin position="45"/>
        <end position="70"/>
    </location>
</feature>
<dbReference type="Proteomes" id="UP000295707">
    <property type="component" value="Unassembled WGS sequence"/>
</dbReference>
<organism evidence="2 3">
    <name type="scientific">Thiogranum longum</name>
    <dbReference type="NCBI Taxonomy" id="1537524"/>
    <lineage>
        <taxon>Bacteria</taxon>
        <taxon>Pseudomonadati</taxon>
        <taxon>Pseudomonadota</taxon>
        <taxon>Gammaproteobacteria</taxon>
        <taxon>Chromatiales</taxon>
        <taxon>Ectothiorhodospiraceae</taxon>
        <taxon>Thiogranum</taxon>
    </lineage>
</organism>
<protein>
    <submittedName>
        <fullName evidence="2">Uncharacterized protein</fullName>
    </submittedName>
</protein>
<reference evidence="2 3" key="1">
    <citation type="submission" date="2019-03" db="EMBL/GenBank/DDBJ databases">
        <title>Genomic Encyclopedia of Type Strains, Phase IV (KMG-IV): sequencing the most valuable type-strain genomes for metagenomic binning, comparative biology and taxonomic classification.</title>
        <authorList>
            <person name="Goeker M."/>
        </authorList>
    </citation>
    <scope>NUCLEOTIDE SEQUENCE [LARGE SCALE GENOMIC DNA]</scope>
    <source>
        <strain evidence="2 3">DSM 19610</strain>
    </source>
</reference>
<proteinExistence type="predicted"/>
<keyword evidence="3" id="KW-1185">Reference proteome</keyword>
<dbReference type="AlphaFoldDB" id="A0A4R1HD56"/>
<name>A0A4R1HD56_9GAMM</name>
<evidence type="ECO:0000313" key="2">
    <source>
        <dbReference type="EMBL" id="TCK19428.1"/>
    </source>
</evidence>
<dbReference type="RefSeq" id="WP_132974091.1">
    <property type="nucleotide sequence ID" value="NZ_SMFX01000001.1"/>
</dbReference>
<sequence length="114" mass="13169">MQWITLVPEDAGVQRLKADNRRPVITRNVDAVSPYPSAHALRIGEGNRRESAPHGERRADERRAGAERRKQQVPVLLDTRSKHDRRAIDNRRTIDATDNNSDQRPRRVRLNLYA</sequence>
<comment type="caution">
    <text evidence="2">The sequence shown here is derived from an EMBL/GenBank/DDBJ whole genome shotgun (WGS) entry which is preliminary data.</text>
</comment>
<feature type="compositionally biased region" description="Basic and acidic residues" evidence="1">
    <location>
        <begin position="86"/>
        <end position="105"/>
    </location>
</feature>
<evidence type="ECO:0000256" key="1">
    <source>
        <dbReference type="SAM" id="MobiDB-lite"/>
    </source>
</evidence>
<gene>
    <name evidence="2" type="ORF">DFR30_2739</name>
</gene>
<feature type="region of interest" description="Disordered" evidence="1">
    <location>
        <begin position="36"/>
        <end position="114"/>
    </location>
</feature>
<evidence type="ECO:0000313" key="3">
    <source>
        <dbReference type="Proteomes" id="UP000295707"/>
    </source>
</evidence>